<dbReference type="Gene3D" id="1.20.1050.10">
    <property type="match status" value="1"/>
</dbReference>
<protein>
    <submittedName>
        <fullName evidence="2">Glutathione S-transferase</fullName>
    </submittedName>
</protein>
<gene>
    <name evidence="2" type="ORF">BE08_44205</name>
</gene>
<dbReference type="EMBL" id="JELY01002604">
    <property type="protein sequence ID" value="KYF52071.1"/>
    <property type="molecule type" value="Genomic_DNA"/>
</dbReference>
<name>A0A150P8Z4_SORCE</name>
<reference evidence="2 3" key="1">
    <citation type="submission" date="2014-02" db="EMBL/GenBank/DDBJ databases">
        <title>The small core and large imbalanced accessory genome model reveals a collaborative survival strategy of Sorangium cellulosum strains in nature.</title>
        <authorList>
            <person name="Han K."/>
            <person name="Peng R."/>
            <person name="Blom J."/>
            <person name="Li Y.-Z."/>
        </authorList>
    </citation>
    <scope>NUCLEOTIDE SEQUENCE [LARGE SCALE GENOMIC DNA]</scope>
    <source>
        <strain evidence="2 3">So0157-25</strain>
    </source>
</reference>
<dbReference type="Proteomes" id="UP000075420">
    <property type="component" value="Unassembled WGS sequence"/>
</dbReference>
<dbReference type="PANTHER" id="PTHR12289">
    <property type="entry name" value="METAXIN RELATED"/>
    <property type="match status" value="1"/>
</dbReference>
<dbReference type="AlphaFoldDB" id="A0A150P8Z4"/>
<keyword evidence="2" id="KW-0808">Transferase</keyword>
<evidence type="ECO:0000313" key="2">
    <source>
        <dbReference type="EMBL" id="KYF52071.1"/>
    </source>
</evidence>
<dbReference type="SFLD" id="SFLDS00019">
    <property type="entry name" value="Glutathione_Transferase_(cytos"/>
    <property type="match status" value="1"/>
</dbReference>
<evidence type="ECO:0000259" key="1">
    <source>
        <dbReference type="Pfam" id="PF17172"/>
    </source>
</evidence>
<dbReference type="InterPro" id="IPR012336">
    <property type="entry name" value="Thioredoxin-like_fold"/>
</dbReference>
<organism evidence="2 3">
    <name type="scientific">Sorangium cellulosum</name>
    <name type="common">Polyangium cellulosum</name>
    <dbReference type="NCBI Taxonomy" id="56"/>
    <lineage>
        <taxon>Bacteria</taxon>
        <taxon>Pseudomonadati</taxon>
        <taxon>Myxococcota</taxon>
        <taxon>Polyangia</taxon>
        <taxon>Polyangiales</taxon>
        <taxon>Polyangiaceae</taxon>
        <taxon>Sorangium</taxon>
    </lineage>
</organism>
<dbReference type="InterPro" id="IPR036249">
    <property type="entry name" value="Thioredoxin-like_sf"/>
</dbReference>
<dbReference type="InterPro" id="IPR040079">
    <property type="entry name" value="Glutathione_S-Trfase"/>
</dbReference>
<dbReference type="SFLD" id="SFLDG01200">
    <property type="entry name" value="SUF1.1"/>
    <property type="match status" value="1"/>
</dbReference>
<dbReference type="InterPro" id="IPR050931">
    <property type="entry name" value="Mito_Protein_Transport_Metaxin"/>
</dbReference>
<evidence type="ECO:0000313" key="3">
    <source>
        <dbReference type="Proteomes" id="UP000075420"/>
    </source>
</evidence>
<comment type="caution">
    <text evidence="2">The sequence shown here is derived from an EMBL/GenBank/DDBJ whole genome shotgun (WGS) entry which is preliminary data.</text>
</comment>
<sequence length="175" mass="19418">MITLYGFGPLFGLPEASPFVTKTEVQLKLLGLPYRKERGRPDQSPKGQVPFIDEDGQRVADSHFIREHLERKHGKDLDAGLDARQRAAAWAVERMLESQLAAASGCARWLIPENFAKGPAHFVDGAPEELRPKLREELLARVRENFRAIGVGRHSDEEIVELGARSLTALSALLG</sequence>
<accession>A0A150P8Z4</accession>
<dbReference type="Pfam" id="PF17172">
    <property type="entry name" value="GST_N_4"/>
    <property type="match status" value="1"/>
</dbReference>
<feature type="domain" description="Thioredoxin-like fold" evidence="1">
    <location>
        <begin position="18"/>
        <end position="114"/>
    </location>
</feature>
<dbReference type="SUPFAM" id="SSF52833">
    <property type="entry name" value="Thioredoxin-like"/>
    <property type="match status" value="1"/>
</dbReference>
<dbReference type="SFLD" id="SFLDG01180">
    <property type="entry name" value="SUF1"/>
    <property type="match status" value="1"/>
</dbReference>
<dbReference type="GO" id="GO:0016740">
    <property type="term" value="F:transferase activity"/>
    <property type="evidence" value="ECO:0007669"/>
    <property type="project" value="UniProtKB-KW"/>
</dbReference>
<dbReference type="CDD" id="cd03080">
    <property type="entry name" value="GST_N_Metaxin_like"/>
    <property type="match status" value="1"/>
</dbReference>
<dbReference type="InterPro" id="IPR026928">
    <property type="entry name" value="FAX/IsoI-like"/>
</dbReference>
<dbReference type="Gene3D" id="3.40.30.10">
    <property type="entry name" value="Glutaredoxin"/>
    <property type="match status" value="1"/>
</dbReference>
<feature type="non-terminal residue" evidence="2">
    <location>
        <position position="175"/>
    </location>
</feature>
<dbReference type="PANTHER" id="PTHR12289:SF41">
    <property type="entry name" value="FAILED AXON CONNECTIONS-RELATED"/>
    <property type="match status" value="1"/>
</dbReference>
<proteinExistence type="predicted"/>